<dbReference type="GO" id="GO:0048471">
    <property type="term" value="C:perinuclear region of cytoplasm"/>
    <property type="evidence" value="ECO:0007669"/>
    <property type="project" value="TreeGrafter"/>
</dbReference>
<keyword evidence="5" id="KW-1185">Reference proteome</keyword>
<dbReference type="SMART" id="SM00368">
    <property type="entry name" value="LRR_RI"/>
    <property type="match status" value="9"/>
</dbReference>
<name>A0A6G0X2H6_9STRA</name>
<evidence type="ECO:0000313" key="4">
    <source>
        <dbReference type="EMBL" id="KAF0734098.1"/>
    </source>
</evidence>
<dbReference type="AlphaFoldDB" id="A0A6G0X2H6"/>
<evidence type="ECO:0000256" key="3">
    <source>
        <dbReference type="ARBA" id="ARBA00022737"/>
    </source>
</evidence>
<dbReference type="GO" id="GO:0006913">
    <property type="term" value="P:nucleocytoplasmic transport"/>
    <property type="evidence" value="ECO:0007669"/>
    <property type="project" value="TreeGrafter"/>
</dbReference>
<protein>
    <submittedName>
        <fullName evidence="4">Uncharacterized protein</fullName>
    </submittedName>
</protein>
<dbReference type="EMBL" id="VJMJ01000118">
    <property type="protein sequence ID" value="KAF0734098.1"/>
    <property type="molecule type" value="Genomic_DNA"/>
</dbReference>
<dbReference type="Gene3D" id="3.80.10.10">
    <property type="entry name" value="Ribonuclease Inhibitor"/>
    <property type="match status" value="3"/>
</dbReference>
<dbReference type="InterPro" id="IPR027038">
    <property type="entry name" value="RanGap"/>
</dbReference>
<keyword evidence="1" id="KW-0343">GTPase activation</keyword>
<dbReference type="InterPro" id="IPR001611">
    <property type="entry name" value="Leu-rich_rpt"/>
</dbReference>
<dbReference type="GO" id="GO:0005829">
    <property type="term" value="C:cytosol"/>
    <property type="evidence" value="ECO:0007669"/>
    <property type="project" value="TreeGrafter"/>
</dbReference>
<evidence type="ECO:0000256" key="1">
    <source>
        <dbReference type="ARBA" id="ARBA00022468"/>
    </source>
</evidence>
<dbReference type="GO" id="GO:0005634">
    <property type="term" value="C:nucleus"/>
    <property type="evidence" value="ECO:0007669"/>
    <property type="project" value="TreeGrafter"/>
</dbReference>
<comment type="caution">
    <text evidence="4">The sequence shown here is derived from an EMBL/GenBank/DDBJ whole genome shotgun (WGS) entry which is preliminary data.</text>
</comment>
<organism evidence="4 5">
    <name type="scientific">Aphanomyces euteiches</name>
    <dbReference type="NCBI Taxonomy" id="100861"/>
    <lineage>
        <taxon>Eukaryota</taxon>
        <taxon>Sar</taxon>
        <taxon>Stramenopiles</taxon>
        <taxon>Oomycota</taxon>
        <taxon>Saprolegniomycetes</taxon>
        <taxon>Saprolegniales</taxon>
        <taxon>Verrucalvaceae</taxon>
        <taxon>Aphanomyces</taxon>
    </lineage>
</organism>
<accession>A0A6G0X2H6</accession>
<dbReference type="PANTHER" id="PTHR24113">
    <property type="entry name" value="RAN GTPASE-ACTIVATING PROTEIN 1"/>
    <property type="match status" value="1"/>
</dbReference>
<dbReference type="GO" id="GO:0005096">
    <property type="term" value="F:GTPase activator activity"/>
    <property type="evidence" value="ECO:0007669"/>
    <property type="project" value="UniProtKB-KW"/>
</dbReference>
<dbReference type="VEuPathDB" id="FungiDB:AeMF1_002794"/>
<evidence type="ECO:0000256" key="2">
    <source>
        <dbReference type="ARBA" id="ARBA00022614"/>
    </source>
</evidence>
<keyword evidence="2" id="KW-0433">Leucine-rich repeat</keyword>
<proteinExistence type="predicted"/>
<dbReference type="SUPFAM" id="SSF52047">
    <property type="entry name" value="RNI-like"/>
    <property type="match status" value="1"/>
</dbReference>
<sequence>MGELGARYKYTANHVTYACPDDDEDKQRGQLSRAHLQKRVRSYLSLTLSSELLGRVRTDISNLQQLKLGSFDLGDRGAWVLGKALASNRTLRLLDMGFNGITEKGIEQVAYALEKNKTLKTLYLSGNCVGVDGAAKLAMALRSNQTLQSLYLSGNGIADEGVKHVADMLHVNTTLKALYLGTNNLGSTGMMYLADALAVNSTLEELMLSQNQIKSTGIQYLVDAFASSSMLQLHTLEIGFNDIDASGVIALADVLRSSPNRLENLYLDNNPVGDAGAAALGHCMAANSTLRVVDLSYAHLSLLGLRDLCNVGLRHSTSLMGLLLDGHDWSSTKYMERPPPNVTSLSKTDALTYAAKCVVTSVQANTALPLIKLTGVNLGFAPGLHMVLPEALELTASQSLCALNERILEHLRTLKPPTEEERVLEESRKVLGKIAQLGFDTDELKALCAYYCADLLVSEPSNKRRRLSVDAEGPTAVAAGVASSHNGPPSAGRVSIYPGVEKRLRAMVSNTTMEDATVKQNVLTVLRQLHYLVKSLHSMENASVLIETLLGSSSSPL</sequence>
<reference evidence="4 5" key="1">
    <citation type="submission" date="2019-07" db="EMBL/GenBank/DDBJ databases">
        <title>Genomics analysis of Aphanomyces spp. identifies a new class of oomycete effector associated with host adaptation.</title>
        <authorList>
            <person name="Gaulin E."/>
        </authorList>
    </citation>
    <scope>NUCLEOTIDE SEQUENCE [LARGE SCALE GENOMIC DNA]</scope>
    <source>
        <strain evidence="4 5">ATCC 201684</strain>
    </source>
</reference>
<dbReference type="Pfam" id="PF13516">
    <property type="entry name" value="LRR_6"/>
    <property type="match status" value="6"/>
</dbReference>
<dbReference type="GO" id="GO:0031267">
    <property type="term" value="F:small GTPase binding"/>
    <property type="evidence" value="ECO:0007669"/>
    <property type="project" value="TreeGrafter"/>
</dbReference>
<gene>
    <name evidence="4" type="ORF">Ae201684_009266</name>
</gene>
<keyword evidence="3" id="KW-0677">Repeat</keyword>
<dbReference type="PANTHER" id="PTHR24113:SF12">
    <property type="entry name" value="RAN GTPASE-ACTIVATING PROTEIN 1"/>
    <property type="match status" value="1"/>
</dbReference>
<dbReference type="InterPro" id="IPR032675">
    <property type="entry name" value="LRR_dom_sf"/>
</dbReference>
<evidence type="ECO:0000313" key="5">
    <source>
        <dbReference type="Proteomes" id="UP000481153"/>
    </source>
</evidence>
<dbReference type="Proteomes" id="UP000481153">
    <property type="component" value="Unassembled WGS sequence"/>
</dbReference>